<dbReference type="PANTHER" id="PTHR42951">
    <property type="entry name" value="METALLO-BETA-LACTAMASE DOMAIN-CONTAINING"/>
    <property type="match status" value="1"/>
</dbReference>
<dbReference type="Gene3D" id="3.60.15.10">
    <property type="entry name" value="Ribonuclease Z/Hydroxyacylglutathione hydrolase-like"/>
    <property type="match status" value="1"/>
</dbReference>
<proteinExistence type="predicted"/>
<dbReference type="RefSeq" id="WP_160097172.1">
    <property type="nucleotide sequence ID" value="NZ_FWXV01000012.1"/>
</dbReference>
<gene>
    <name evidence="3" type="ORF">SAMN05661093_09340</name>
</gene>
<feature type="chain" id="PRO_5013164803" evidence="1">
    <location>
        <begin position="31"/>
        <end position="338"/>
    </location>
</feature>
<evidence type="ECO:0000256" key="1">
    <source>
        <dbReference type="SAM" id="SignalP"/>
    </source>
</evidence>
<feature type="signal peptide" evidence="1">
    <location>
        <begin position="1"/>
        <end position="30"/>
    </location>
</feature>
<dbReference type="Pfam" id="PF00753">
    <property type="entry name" value="Lactamase_B"/>
    <property type="match status" value="1"/>
</dbReference>
<organism evidence="3 4">
    <name type="scientific">Kibdelosporangium aridum</name>
    <dbReference type="NCBI Taxonomy" id="2030"/>
    <lineage>
        <taxon>Bacteria</taxon>
        <taxon>Bacillati</taxon>
        <taxon>Actinomycetota</taxon>
        <taxon>Actinomycetes</taxon>
        <taxon>Pseudonocardiales</taxon>
        <taxon>Pseudonocardiaceae</taxon>
        <taxon>Kibdelosporangium</taxon>
    </lineage>
</organism>
<accession>A0A1Y5Y8T1</accession>
<dbReference type="PROSITE" id="PS51318">
    <property type="entry name" value="TAT"/>
    <property type="match status" value="1"/>
</dbReference>
<name>A0A1Y5Y8T1_KIBAR</name>
<evidence type="ECO:0000259" key="2">
    <source>
        <dbReference type="SMART" id="SM00849"/>
    </source>
</evidence>
<dbReference type="PANTHER" id="PTHR42951:SF4">
    <property type="entry name" value="ACYL-COENZYME A THIOESTERASE MBLAC2"/>
    <property type="match status" value="1"/>
</dbReference>
<dbReference type="EMBL" id="FWXV01000012">
    <property type="protein sequence ID" value="SMD25761.1"/>
    <property type="molecule type" value="Genomic_DNA"/>
</dbReference>
<protein>
    <submittedName>
        <fullName evidence="3">Glyoxylase, beta-lactamase superfamily II</fullName>
    </submittedName>
</protein>
<dbReference type="InterPro" id="IPR006311">
    <property type="entry name" value="TAT_signal"/>
</dbReference>
<dbReference type="AlphaFoldDB" id="A0A1Y5Y8T1"/>
<dbReference type="OrthoDB" id="5240502at2"/>
<evidence type="ECO:0000313" key="4">
    <source>
        <dbReference type="Proteomes" id="UP000192674"/>
    </source>
</evidence>
<dbReference type="SUPFAM" id="SSF56281">
    <property type="entry name" value="Metallo-hydrolase/oxidoreductase"/>
    <property type="match status" value="1"/>
</dbReference>
<evidence type="ECO:0000313" key="3">
    <source>
        <dbReference type="EMBL" id="SMD25761.1"/>
    </source>
</evidence>
<reference evidence="3 4" key="1">
    <citation type="submission" date="2017-04" db="EMBL/GenBank/DDBJ databases">
        <authorList>
            <person name="Afonso C.L."/>
            <person name="Miller P.J."/>
            <person name="Scott M.A."/>
            <person name="Spackman E."/>
            <person name="Goraichik I."/>
            <person name="Dimitrov K.M."/>
            <person name="Suarez D.L."/>
            <person name="Swayne D.E."/>
        </authorList>
    </citation>
    <scope>NUCLEOTIDE SEQUENCE [LARGE SCALE GENOMIC DNA]</scope>
    <source>
        <strain evidence="3 4">DSM 43828</strain>
    </source>
</reference>
<keyword evidence="4" id="KW-1185">Reference proteome</keyword>
<dbReference type="InterPro" id="IPR036866">
    <property type="entry name" value="RibonucZ/Hydroxyglut_hydro"/>
</dbReference>
<dbReference type="Proteomes" id="UP000192674">
    <property type="component" value="Unassembled WGS sequence"/>
</dbReference>
<dbReference type="CDD" id="cd16276">
    <property type="entry name" value="metallo-hydrolase-like_MBL-fold"/>
    <property type="match status" value="1"/>
</dbReference>
<dbReference type="InterPro" id="IPR001279">
    <property type="entry name" value="Metallo-B-lactamas"/>
</dbReference>
<feature type="domain" description="Metallo-beta-lactamase" evidence="2">
    <location>
        <begin position="73"/>
        <end position="239"/>
    </location>
</feature>
<dbReference type="SMART" id="SM00849">
    <property type="entry name" value="Lactamase_B"/>
    <property type="match status" value="1"/>
</dbReference>
<sequence length="338" mass="36878">MSDRLTRRGMLAFGAAAGLGATALAGSAYAQTTTPAPKFLPLPLEAKPRPVPAEGYILDRIGDAMYAVTAGGNQTPFVVTRTGVVLIDAPPSLATVLPSAIRRVTDKPVTHVIYSHSHADHIAGAAAFGDVFRIAHEETARTIRVARDPNRPMPTVTFRDRYRLNVGGQHFELSYPGVNHEAGNIIIHVPQQRAAVMMDVVIPGWAPFLNWGTADSVPGILTAHDGLAKLPIETFVGGHIHRLGTPRDIKDSRDFSYDLWHTTQRAVAETRIGDYFAQVEPGHQWGAFKLHYQAIADRVEPEMIQRWGDKLAGVDIWTRDNATTIAVSLLLDAPRNVQ</sequence>
<keyword evidence="1" id="KW-0732">Signal</keyword>
<dbReference type="InterPro" id="IPR050855">
    <property type="entry name" value="NDM-1-like"/>
</dbReference>